<dbReference type="AlphaFoldDB" id="A0A2I1HI30"/>
<dbReference type="EMBL" id="LLXI01003054">
    <property type="protein sequence ID" value="PKY58527.1"/>
    <property type="molecule type" value="Genomic_DNA"/>
</dbReference>
<accession>A0A2I1HI30</accession>
<protein>
    <submittedName>
        <fullName evidence="2">Uncharacterized protein</fullName>
    </submittedName>
</protein>
<keyword evidence="3" id="KW-1185">Reference proteome</keyword>
<feature type="compositionally biased region" description="Basic and acidic residues" evidence="1">
    <location>
        <begin position="38"/>
        <end position="56"/>
    </location>
</feature>
<feature type="region of interest" description="Disordered" evidence="1">
    <location>
        <begin position="38"/>
        <end position="95"/>
    </location>
</feature>
<evidence type="ECO:0000313" key="3">
    <source>
        <dbReference type="Proteomes" id="UP000234323"/>
    </source>
</evidence>
<proteinExistence type="predicted"/>
<comment type="caution">
    <text evidence="2">The sequence shown here is derived from an EMBL/GenBank/DDBJ whole genome shotgun (WGS) entry which is preliminary data.</text>
</comment>
<evidence type="ECO:0000313" key="2">
    <source>
        <dbReference type="EMBL" id="PKY58527.1"/>
    </source>
</evidence>
<gene>
    <name evidence="2" type="ORF">RhiirA4_480507</name>
</gene>
<organism evidence="2 3">
    <name type="scientific">Rhizophagus irregularis</name>
    <dbReference type="NCBI Taxonomy" id="588596"/>
    <lineage>
        <taxon>Eukaryota</taxon>
        <taxon>Fungi</taxon>
        <taxon>Fungi incertae sedis</taxon>
        <taxon>Mucoromycota</taxon>
        <taxon>Glomeromycotina</taxon>
        <taxon>Glomeromycetes</taxon>
        <taxon>Glomerales</taxon>
        <taxon>Glomeraceae</taxon>
        <taxon>Rhizophagus</taxon>
    </lineage>
</organism>
<name>A0A2I1HI30_9GLOM</name>
<reference evidence="2 3" key="1">
    <citation type="submission" date="2015-10" db="EMBL/GenBank/DDBJ databases">
        <title>Genome analyses suggest a sexual origin of heterokaryosis in a supposedly ancient asexual fungus.</title>
        <authorList>
            <person name="Ropars J."/>
            <person name="Sedzielewska K."/>
            <person name="Noel J."/>
            <person name="Charron P."/>
            <person name="Farinelli L."/>
            <person name="Marton T."/>
            <person name="Kruger M."/>
            <person name="Pelin A."/>
            <person name="Brachmann A."/>
            <person name="Corradi N."/>
        </authorList>
    </citation>
    <scope>NUCLEOTIDE SEQUENCE [LARGE SCALE GENOMIC DNA]</scope>
    <source>
        <strain evidence="2 3">A4</strain>
    </source>
</reference>
<sequence length="95" mass="11433">MIRFKNYQVQDANYQDVSHSAKNSYNMSDILKDFDKAVEKQNKKDKEELKRSKEYNRSFPPSSSLNEEQKKDKKETQDRIKQLKKDLKETDYVNH</sequence>
<dbReference type="Proteomes" id="UP000234323">
    <property type="component" value="Unassembled WGS sequence"/>
</dbReference>
<feature type="compositionally biased region" description="Basic and acidic residues" evidence="1">
    <location>
        <begin position="67"/>
        <end position="95"/>
    </location>
</feature>
<evidence type="ECO:0000256" key="1">
    <source>
        <dbReference type="SAM" id="MobiDB-lite"/>
    </source>
</evidence>